<accession>A0A6V8GZW2</accession>
<comment type="caution">
    <text evidence="8">The sequence shown here is derived from an EMBL/GenBank/DDBJ whole genome shotgun (WGS) entry which is preliminary data.</text>
</comment>
<feature type="transmembrane region" description="Helical" evidence="6">
    <location>
        <begin position="450"/>
        <end position="473"/>
    </location>
</feature>
<feature type="transmembrane region" description="Helical" evidence="6">
    <location>
        <begin position="209"/>
        <end position="229"/>
    </location>
</feature>
<feature type="transmembrane region" description="Helical" evidence="6">
    <location>
        <begin position="343"/>
        <end position="366"/>
    </location>
</feature>
<evidence type="ECO:0000256" key="1">
    <source>
        <dbReference type="ARBA" id="ARBA00004141"/>
    </source>
</evidence>
<evidence type="ECO:0000256" key="4">
    <source>
        <dbReference type="ARBA" id="ARBA00023136"/>
    </source>
</evidence>
<gene>
    <name evidence="8" type="ORF">TCE0_015r02291</name>
</gene>
<proteinExistence type="predicted"/>
<dbReference type="EMBL" id="DF933811">
    <property type="protein sequence ID" value="GAM34608.1"/>
    <property type="molecule type" value="Genomic_DNA"/>
</dbReference>
<feature type="transmembrane region" description="Helical" evidence="6">
    <location>
        <begin position="182"/>
        <end position="203"/>
    </location>
</feature>
<keyword evidence="2 6" id="KW-0812">Transmembrane</keyword>
<feature type="transmembrane region" description="Helical" evidence="6">
    <location>
        <begin position="413"/>
        <end position="438"/>
    </location>
</feature>
<organism evidence="8 9">
    <name type="scientific">Talaromyces pinophilus</name>
    <name type="common">Penicillium pinophilum</name>
    <dbReference type="NCBI Taxonomy" id="128442"/>
    <lineage>
        <taxon>Eukaryota</taxon>
        <taxon>Fungi</taxon>
        <taxon>Dikarya</taxon>
        <taxon>Ascomycota</taxon>
        <taxon>Pezizomycotina</taxon>
        <taxon>Eurotiomycetes</taxon>
        <taxon>Eurotiomycetidae</taxon>
        <taxon>Eurotiales</taxon>
        <taxon>Trichocomaceae</taxon>
        <taxon>Talaromyces</taxon>
        <taxon>Talaromyces sect. Talaromyces</taxon>
    </lineage>
</organism>
<name>A0A6V8GZW2_TALPI</name>
<feature type="compositionally biased region" description="Polar residues" evidence="5">
    <location>
        <begin position="252"/>
        <end position="261"/>
    </location>
</feature>
<feature type="transmembrane region" description="Helical" evidence="6">
    <location>
        <begin position="479"/>
        <end position="502"/>
    </location>
</feature>
<feature type="transmembrane region" description="Helical" evidence="6">
    <location>
        <begin position="149"/>
        <end position="170"/>
    </location>
</feature>
<feature type="transmembrane region" description="Helical" evidence="6">
    <location>
        <begin position="119"/>
        <end position="137"/>
    </location>
</feature>
<dbReference type="PANTHER" id="PTHR23502">
    <property type="entry name" value="MAJOR FACILITATOR SUPERFAMILY"/>
    <property type="match status" value="1"/>
</dbReference>
<reference evidence="9" key="1">
    <citation type="journal article" date="2015" name="Genome Announc.">
        <title>Draft genome sequence of Talaromyces cellulolyticus strain Y-94, a source of lignocellulosic biomass-degrading enzymes.</title>
        <authorList>
            <person name="Fujii T."/>
            <person name="Koike H."/>
            <person name="Sawayama S."/>
            <person name="Yano S."/>
            <person name="Inoue H."/>
        </authorList>
    </citation>
    <scope>NUCLEOTIDE SEQUENCE [LARGE SCALE GENOMIC DNA]</scope>
    <source>
        <strain evidence="9">Y-94</strain>
    </source>
</reference>
<comment type="subcellular location">
    <subcellularLocation>
        <location evidence="1">Membrane</location>
        <topology evidence="1">Multi-pass membrane protein</topology>
    </subcellularLocation>
</comment>
<dbReference type="InterPro" id="IPR036259">
    <property type="entry name" value="MFS_trans_sf"/>
</dbReference>
<dbReference type="GO" id="GO:0022857">
    <property type="term" value="F:transmembrane transporter activity"/>
    <property type="evidence" value="ECO:0007669"/>
    <property type="project" value="InterPro"/>
</dbReference>
<feature type="transmembrane region" description="Helical" evidence="6">
    <location>
        <begin position="53"/>
        <end position="80"/>
    </location>
</feature>
<dbReference type="SUPFAM" id="SSF103473">
    <property type="entry name" value="MFS general substrate transporter"/>
    <property type="match status" value="1"/>
</dbReference>
<dbReference type="InterPro" id="IPR020846">
    <property type="entry name" value="MFS_dom"/>
</dbReference>
<protein>
    <submittedName>
        <fullName evidence="8">MFS transporter</fullName>
    </submittedName>
</protein>
<dbReference type="Pfam" id="PF07690">
    <property type="entry name" value="MFS_1"/>
    <property type="match status" value="1"/>
</dbReference>
<feature type="transmembrane region" description="Helical" evidence="6">
    <location>
        <begin position="306"/>
        <end position="331"/>
    </location>
</feature>
<keyword evidence="3 6" id="KW-1133">Transmembrane helix</keyword>
<evidence type="ECO:0000256" key="2">
    <source>
        <dbReference type="ARBA" id="ARBA00022692"/>
    </source>
</evidence>
<dbReference type="GO" id="GO:0005886">
    <property type="term" value="C:plasma membrane"/>
    <property type="evidence" value="ECO:0007669"/>
    <property type="project" value="TreeGrafter"/>
</dbReference>
<feature type="transmembrane region" description="Helical" evidence="6">
    <location>
        <begin position="92"/>
        <end position="112"/>
    </location>
</feature>
<dbReference type="PANTHER" id="PTHR23502:SF20">
    <property type="entry name" value="TRANSPORTER, PUTATIVE (AFU_ORTHOLOGUE AFUA_6G13880)-RELATED"/>
    <property type="match status" value="1"/>
</dbReference>
<dbReference type="Proteomes" id="UP000053095">
    <property type="component" value="Unassembled WGS sequence"/>
</dbReference>
<feature type="region of interest" description="Disordered" evidence="5">
    <location>
        <begin position="240"/>
        <end position="261"/>
    </location>
</feature>
<feature type="domain" description="Major facilitator superfamily (MFS) profile" evidence="7">
    <location>
        <begin position="54"/>
        <end position="507"/>
    </location>
</feature>
<evidence type="ECO:0000256" key="5">
    <source>
        <dbReference type="SAM" id="MobiDB-lite"/>
    </source>
</evidence>
<dbReference type="InterPro" id="IPR011701">
    <property type="entry name" value="MFS"/>
</dbReference>
<evidence type="ECO:0000256" key="3">
    <source>
        <dbReference type="ARBA" id="ARBA00022989"/>
    </source>
</evidence>
<evidence type="ECO:0000313" key="8">
    <source>
        <dbReference type="EMBL" id="GAM34608.1"/>
    </source>
</evidence>
<dbReference type="PROSITE" id="PS50850">
    <property type="entry name" value="MFS"/>
    <property type="match status" value="1"/>
</dbReference>
<keyword evidence="4 6" id="KW-0472">Membrane</keyword>
<keyword evidence="9" id="KW-1185">Reference proteome</keyword>
<sequence>MAFGIQEPADGFQPTSTDRIQTIDNNAEERVLVPQPSESPRDPLNWSRIKKELCFLTILLGSFATGSLGPLFVPGFAVLVTHFDVPLTSITLLNGSLVMALGVSAYLCACFAAVFGKRIVYLVTTTILVVTCCWAAASKSYTSLLVSRVFQGLGMGGFFALAGTASLNDLYFVHERGLRVGLWNFGVIASVNLTPVISGYVISNLSWRWSLWLEALFFGVVLAAVVCFFPETSFNREHREGTPVASVEPKSDQSSEFVVETPSSSRGSWKAFVSDFIGWDPERLPNRPILLTACVKPWAIILHPVVIWECVMWAVVFTWTILIGSVASQIFTAPPFNMSTVAVGNLTGIAPFIGSALGTALSGWICDLSGKAMSRHNGGIYEPEFRLVAMPVAIVAMAAGTFGLGVAVERGVSAIACGVLLAIVNFAVGMGCTTIVVYTNDVCAERAGDAFGLSMIIKSAFAFGLSFVFNTYLATSGPVVFFSTFGAVTVGVMLTTVPMYVFGKKIRAWSEKHNLLRRA</sequence>
<feature type="transmembrane region" description="Helical" evidence="6">
    <location>
        <begin position="387"/>
        <end position="407"/>
    </location>
</feature>
<evidence type="ECO:0000313" key="9">
    <source>
        <dbReference type="Proteomes" id="UP000053095"/>
    </source>
</evidence>
<evidence type="ECO:0000256" key="6">
    <source>
        <dbReference type="SAM" id="Phobius"/>
    </source>
</evidence>
<dbReference type="AlphaFoldDB" id="A0A6V8GZW2"/>
<dbReference type="Gene3D" id="1.20.1250.20">
    <property type="entry name" value="MFS general substrate transporter like domains"/>
    <property type="match status" value="1"/>
</dbReference>
<evidence type="ECO:0000259" key="7">
    <source>
        <dbReference type="PROSITE" id="PS50850"/>
    </source>
</evidence>